<comment type="caution">
    <text evidence="1">The sequence shown here is derived from an EMBL/GenBank/DDBJ whole genome shotgun (WGS) entry which is preliminary data.</text>
</comment>
<evidence type="ECO:0000313" key="2">
    <source>
        <dbReference type="Proteomes" id="UP001207294"/>
    </source>
</evidence>
<protein>
    <recommendedName>
        <fullName evidence="3">Deaminase of polymorphic toxin system</fullName>
    </recommendedName>
</protein>
<proteinExistence type="predicted"/>
<keyword evidence="2" id="KW-1185">Reference proteome</keyword>
<dbReference type="Pfam" id="PF14424">
    <property type="entry name" value="Toxin-deaminase"/>
    <property type="match status" value="1"/>
</dbReference>
<dbReference type="RefSeq" id="WP_263943436.1">
    <property type="nucleotide sequence ID" value="NZ_JAOXMH010000006.1"/>
</dbReference>
<name>A0ABT3C2A5_9PSED</name>
<dbReference type="Proteomes" id="UP001207294">
    <property type="component" value="Unassembled WGS sequence"/>
</dbReference>
<reference evidence="1 2" key="1">
    <citation type="submission" date="2022-10" db="EMBL/GenBank/DDBJ databases">
        <title>Characterization of Pseudomonas capsici strains from pepper and tomato in Georgia.</title>
        <authorList>
            <person name="Zhao M."/>
            <person name="Dutta B."/>
        </authorList>
    </citation>
    <scope>NUCLEOTIDE SEQUENCE [LARGE SCALE GENOMIC DNA]</scope>
    <source>
        <strain evidence="1 2">Pc20-5</strain>
    </source>
</reference>
<evidence type="ECO:0000313" key="1">
    <source>
        <dbReference type="EMBL" id="MCV4379241.1"/>
    </source>
</evidence>
<dbReference type="InterPro" id="IPR032721">
    <property type="entry name" value="Toxin-deaminase"/>
</dbReference>
<evidence type="ECO:0008006" key="3">
    <source>
        <dbReference type="Google" id="ProtNLM"/>
    </source>
</evidence>
<dbReference type="EMBL" id="JAOXML010000024">
    <property type="protein sequence ID" value="MCV4379241.1"/>
    <property type="molecule type" value="Genomic_DNA"/>
</dbReference>
<gene>
    <name evidence="1" type="ORF">OH718_21805</name>
</gene>
<accession>A0ABT3C2A5</accession>
<organism evidence="1 2">
    <name type="scientific">Pseudomonas capsici</name>
    <dbReference type="NCBI Taxonomy" id="2810614"/>
    <lineage>
        <taxon>Bacteria</taxon>
        <taxon>Pseudomonadati</taxon>
        <taxon>Pseudomonadota</taxon>
        <taxon>Gammaproteobacteria</taxon>
        <taxon>Pseudomonadales</taxon>
        <taxon>Pseudomonadaceae</taxon>
        <taxon>Pseudomonas</taxon>
    </lineage>
</organism>
<sequence>MNDDPGIKVDNPGQISLINNLTLQHLLTPNEFTGTVYSPAESLVDLFRTFLGIQASDRIRKIDFDPDYLEHIEQRVAAPEVEKRVSGMLYDGDEKHPVSLSGRLAFFKRMCRIVLDDFESRRPGQLPDISTLEPGHAIFSFAGELWSSGACAFREQSFWIAGFLLYSELKKAPMPGRPEQLLPLPPLMMLPNDQDLGKPLAKLLAEQPGSTLFEKLVRHLHLDVMHLDSGHFRTLTPNEILVRNAPASLRHTKDLVRGVILDRPPGAALSALTSSRAFKTLAARLAEALEWTPSTDTPETVTSPCQRLLLEALMDVFYPPQERRVNFILNYYLFYKGNEDLSFAEIRIDLDNDTRDTLKCALADAQLVNELLLRRFAPELLLTDVPADFSYQATPRWVNLRHGLALCDPARALSFGELEALPMQRTRAAQTQEEKNGIVSLLNDAILAWADDAEIVPAKRHYTINDIYTATRAFTLLCDRNLLQLVPNRVYGAQRNLMAAGIDPGAQVQGQLIRIAYSELESYLDNGAHYRHARLADKSLPDATRQFHADFDHYLKEAEAILKRATRMFLHDLPALDKKRLLEGKVALYAANWKEYIGSDEPHLYRESDWRLRRGNLGCVIHAHYQDEHFIYEVFPLVNSFLRYRLSPKDAANLASPNLVNSVMFSVARLEYSSYNHGIPYQADFPTIAHLETVQGNTVEERIVHCMTHDIFLFHHDRLRENCMSLTVAESRRKKRAEAPFEAIWQNIKNIVPFVGCFDVRDGADAASCLLDVIPELGRPLAAASRTVKSTLKTINTVGKNHPVMPIMTYRLLMQGIDHSARELKEIARRFANARASIPAYRSAILRSPPQPAIWQPATPMDKLTQVDGVSHVAIRNTGTPQNADYRQVDLHTGKTYGPRLVRFPSPHDPAGEPVYLSMRETIVSGQYPGCAPVQRTADDAYGIRVAADCEVHILYREQGLVDIRIDDVIYRLDTSQDTPFIRRLDLDTSDYRTQQLTESPRNCRPKRDLFQVCTAPLTLKTKPPEVNLNAGSSRQQQAAVAFTLREYRPVEILVELPGRAPQPLPVMVMEGHFQKWIDNIAPAKGRKPEQVIGKKLCVLSPEEKAALNLPDKPVYLEQITGTLLARHPLPENASNDFISWIDKLFPTIEFKQIAEGIEDSRVLRGVKVGDDIMIEPDHGVFYRAPLGQGDTILFTRVTDPAVIKTYLIPSEHLHFLANRFHAKQDIDNVAKLLFDMQQYTGRRYGDISYAQYLQRYQRRRLCTELEEEAVLILSGAAEQEQYVEMARNLIPDFKKITLQPEARQASICQVLNNLLPARNRTLSSSALSLDTIAQFTSANAISRHINLSNLAYAAIETPSGQRMVIYALAGGKRAKKIHLKIDEPRKTIGDVTYIDARAVMQTRAPDPKYTSLPTLRRENTLVVRQHDRQLDSERLIATVMNDELKHDNAMRIHFFTLMDTCGSCGGFVLPRLRLDYPMAEFSVTYMLDYP</sequence>